<organism evidence="9 10">
    <name type="scientific">Amphimedon queenslandica</name>
    <name type="common">Sponge</name>
    <dbReference type="NCBI Taxonomy" id="400682"/>
    <lineage>
        <taxon>Eukaryota</taxon>
        <taxon>Metazoa</taxon>
        <taxon>Porifera</taxon>
        <taxon>Demospongiae</taxon>
        <taxon>Heteroscleromorpha</taxon>
        <taxon>Haplosclerida</taxon>
        <taxon>Niphatidae</taxon>
        <taxon>Amphimedon</taxon>
    </lineage>
</organism>
<dbReference type="InterPro" id="IPR000308">
    <property type="entry name" value="14-3-3"/>
</dbReference>
<feature type="transmembrane region" description="Helical" evidence="6">
    <location>
        <begin position="1080"/>
        <end position="1102"/>
    </location>
</feature>
<feature type="domain" description="SRCR" evidence="8">
    <location>
        <begin position="131"/>
        <end position="229"/>
    </location>
</feature>
<proteinExistence type="inferred from homology"/>
<evidence type="ECO:0000259" key="8">
    <source>
        <dbReference type="PROSITE" id="PS50287"/>
    </source>
</evidence>
<feature type="disulfide bond" evidence="4">
    <location>
        <begin position="387"/>
        <end position="451"/>
    </location>
</feature>
<dbReference type="KEGG" id="aqu:100637805"/>
<keyword evidence="6" id="KW-1133">Transmembrane helix</keyword>
<dbReference type="Gene3D" id="3.90.1300.10">
    <property type="entry name" value="Amidase signature (AS) domain"/>
    <property type="match status" value="1"/>
</dbReference>
<feature type="transmembrane region" description="Helical" evidence="6">
    <location>
        <begin position="524"/>
        <end position="553"/>
    </location>
</feature>
<dbReference type="CDD" id="cd08774">
    <property type="entry name" value="14-3-3"/>
    <property type="match status" value="1"/>
</dbReference>
<dbReference type="InterPro" id="IPR023410">
    <property type="entry name" value="14-3-3_domain"/>
</dbReference>
<dbReference type="EnsemblMetazoa" id="XM_020001177.1">
    <property type="protein sequence ID" value="XP_019856736.1"/>
    <property type="gene ID" value="LOC100637805"/>
</dbReference>
<protein>
    <recommendedName>
        <fullName evidence="8">SRCR domain-containing protein</fullName>
    </recommendedName>
</protein>
<feature type="chain" id="PRO_5042893817" description="SRCR domain-containing protein" evidence="7">
    <location>
        <begin position="23"/>
        <end position="1698"/>
    </location>
</feature>
<dbReference type="RefSeq" id="XP_019856736.1">
    <property type="nucleotide sequence ID" value="XM_020001177.1"/>
</dbReference>
<comment type="similarity">
    <text evidence="1">Belongs to the 14-3-3 family.</text>
</comment>
<evidence type="ECO:0000256" key="5">
    <source>
        <dbReference type="SAM" id="MobiDB-lite"/>
    </source>
</evidence>
<feature type="compositionally biased region" description="Polar residues" evidence="5">
    <location>
        <begin position="638"/>
        <end position="655"/>
    </location>
</feature>
<evidence type="ECO:0000313" key="10">
    <source>
        <dbReference type="Proteomes" id="UP000007879"/>
    </source>
</evidence>
<feature type="signal peptide" evidence="7">
    <location>
        <begin position="1"/>
        <end position="22"/>
    </location>
</feature>
<feature type="compositionally biased region" description="Pro residues" evidence="5">
    <location>
        <begin position="660"/>
        <end position="684"/>
    </location>
</feature>
<dbReference type="PROSITE" id="PS00571">
    <property type="entry name" value="AMIDASES"/>
    <property type="match status" value="1"/>
</dbReference>
<feature type="region of interest" description="Disordered" evidence="5">
    <location>
        <begin position="595"/>
        <end position="818"/>
    </location>
</feature>
<feature type="domain" description="SRCR" evidence="8">
    <location>
        <begin position="239"/>
        <end position="348"/>
    </location>
</feature>
<dbReference type="GO" id="GO:0003824">
    <property type="term" value="F:catalytic activity"/>
    <property type="evidence" value="ECO:0007669"/>
    <property type="project" value="InterPro"/>
</dbReference>
<feature type="domain" description="SRCR" evidence="8">
    <location>
        <begin position="17"/>
        <end position="127"/>
    </location>
</feature>
<comment type="similarity">
    <text evidence="2">Belongs to the amidase family.</text>
</comment>
<keyword evidence="6" id="KW-0472">Membrane</keyword>
<feature type="compositionally biased region" description="Pro residues" evidence="5">
    <location>
        <begin position="745"/>
        <end position="757"/>
    </location>
</feature>
<feature type="domain" description="SRCR" evidence="8">
    <location>
        <begin position="362"/>
        <end position="460"/>
    </location>
</feature>
<dbReference type="PROSITE" id="PS00420">
    <property type="entry name" value="SRCR_1"/>
    <property type="match status" value="1"/>
</dbReference>
<dbReference type="InterPro" id="IPR036772">
    <property type="entry name" value="SRCR-like_dom_sf"/>
</dbReference>
<dbReference type="PRINTS" id="PR00305">
    <property type="entry name" value="1433ZETA"/>
</dbReference>
<keyword evidence="10" id="KW-1185">Reference proteome</keyword>
<dbReference type="PANTHER" id="PTHR11895:SF67">
    <property type="entry name" value="AMIDASE DOMAIN-CONTAINING PROTEIN"/>
    <property type="match status" value="1"/>
</dbReference>
<evidence type="ECO:0000256" key="6">
    <source>
        <dbReference type="SAM" id="Phobius"/>
    </source>
</evidence>
<dbReference type="Gene3D" id="3.10.250.10">
    <property type="entry name" value="SRCR-like domain"/>
    <property type="match status" value="4"/>
</dbReference>
<reference evidence="9" key="2">
    <citation type="submission" date="2024-06" db="UniProtKB">
        <authorList>
            <consortium name="EnsemblMetazoa"/>
        </authorList>
    </citation>
    <scope>IDENTIFICATION</scope>
</reference>
<dbReference type="SUPFAM" id="SSF75304">
    <property type="entry name" value="Amidase signature (AS) enzymes"/>
    <property type="match status" value="1"/>
</dbReference>
<dbReference type="Proteomes" id="UP000007879">
    <property type="component" value="Unassembled WGS sequence"/>
</dbReference>
<keyword evidence="6" id="KW-0812">Transmembrane</keyword>
<feature type="compositionally biased region" description="Pro residues" evidence="5">
    <location>
        <begin position="610"/>
        <end position="633"/>
    </location>
</feature>
<feature type="compositionally biased region" description="Polar residues" evidence="5">
    <location>
        <begin position="722"/>
        <end position="742"/>
    </location>
</feature>
<evidence type="ECO:0000313" key="9">
    <source>
        <dbReference type="EnsemblMetazoa" id="XP_019856736.1"/>
    </source>
</evidence>
<dbReference type="Gene3D" id="1.20.190.20">
    <property type="entry name" value="14-3-3 domain"/>
    <property type="match status" value="1"/>
</dbReference>
<evidence type="ECO:0000256" key="2">
    <source>
        <dbReference type="ARBA" id="ARBA00009199"/>
    </source>
</evidence>
<dbReference type="InterPro" id="IPR036815">
    <property type="entry name" value="14-3-3_dom_sf"/>
</dbReference>
<evidence type="ECO:0000256" key="4">
    <source>
        <dbReference type="PROSITE-ProRule" id="PRU00196"/>
    </source>
</evidence>
<dbReference type="SMART" id="SM00101">
    <property type="entry name" value="14_3_3"/>
    <property type="match status" value="1"/>
</dbReference>
<dbReference type="SUPFAM" id="SSF48445">
    <property type="entry name" value="14-3-3 protein"/>
    <property type="match status" value="1"/>
</dbReference>
<dbReference type="InterPro" id="IPR000120">
    <property type="entry name" value="Amidase"/>
</dbReference>
<dbReference type="InterPro" id="IPR001190">
    <property type="entry name" value="SRCR"/>
</dbReference>
<dbReference type="PRINTS" id="PR00258">
    <property type="entry name" value="SPERACTRCPTR"/>
</dbReference>
<name>A0AAN0JIW5_AMPQE</name>
<keyword evidence="7" id="KW-0732">Signal</keyword>
<dbReference type="GeneID" id="100637805"/>
<dbReference type="GO" id="GO:0016020">
    <property type="term" value="C:membrane"/>
    <property type="evidence" value="ECO:0007669"/>
    <property type="project" value="InterPro"/>
</dbReference>
<accession>A0AAN0JIW5</accession>
<evidence type="ECO:0000256" key="3">
    <source>
        <dbReference type="ARBA" id="ARBA00023157"/>
    </source>
</evidence>
<keyword evidence="3 4" id="KW-1015">Disulfide bond</keyword>
<dbReference type="PROSITE" id="PS50287">
    <property type="entry name" value="SRCR_2"/>
    <property type="match status" value="4"/>
</dbReference>
<dbReference type="Pfam" id="PF00244">
    <property type="entry name" value="14-3-3"/>
    <property type="match status" value="1"/>
</dbReference>
<reference evidence="10" key="1">
    <citation type="journal article" date="2010" name="Nature">
        <title>The Amphimedon queenslandica genome and the evolution of animal complexity.</title>
        <authorList>
            <person name="Srivastava M."/>
            <person name="Simakov O."/>
            <person name="Chapman J."/>
            <person name="Fahey B."/>
            <person name="Gauthier M.E."/>
            <person name="Mitros T."/>
            <person name="Richards G.S."/>
            <person name="Conaco C."/>
            <person name="Dacre M."/>
            <person name="Hellsten U."/>
            <person name="Larroux C."/>
            <person name="Putnam N.H."/>
            <person name="Stanke M."/>
            <person name="Adamska M."/>
            <person name="Darling A."/>
            <person name="Degnan S.M."/>
            <person name="Oakley T.H."/>
            <person name="Plachetzki D.C."/>
            <person name="Zhai Y."/>
            <person name="Adamski M."/>
            <person name="Calcino A."/>
            <person name="Cummins S.F."/>
            <person name="Goodstein D.M."/>
            <person name="Harris C."/>
            <person name="Jackson D.J."/>
            <person name="Leys S.P."/>
            <person name="Shu S."/>
            <person name="Woodcroft B.J."/>
            <person name="Vervoort M."/>
            <person name="Kosik K.S."/>
            <person name="Manning G."/>
            <person name="Degnan B.M."/>
            <person name="Rokhsar D.S."/>
        </authorList>
    </citation>
    <scope>NUCLEOTIDE SEQUENCE [LARGE SCALE GENOMIC DNA]</scope>
</reference>
<evidence type="ECO:0000256" key="1">
    <source>
        <dbReference type="ARBA" id="ARBA00006141"/>
    </source>
</evidence>
<comment type="caution">
    <text evidence="4">Lacks conserved residue(s) required for the propagation of feature annotation.</text>
</comment>
<dbReference type="InterPro" id="IPR020556">
    <property type="entry name" value="Amidase_CS"/>
</dbReference>
<feature type="disulfide bond" evidence="4">
    <location>
        <begin position="198"/>
        <end position="208"/>
    </location>
</feature>
<feature type="disulfide bond" evidence="4">
    <location>
        <begin position="90"/>
        <end position="100"/>
    </location>
</feature>
<dbReference type="InterPro" id="IPR023631">
    <property type="entry name" value="Amidase_dom"/>
</dbReference>
<evidence type="ECO:0000256" key="7">
    <source>
        <dbReference type="SAM" id="SignalP"/>
    </source>
</evidence>
<dbReference type="PANTHER" id="PTHR11895">
    <property type="entry name" value="TRANSAMIDASE"/>
    <property type="match status" value="1"/>
</dbReference>
<dbReference type="Pfam" id="PF00530">
    <property type="entry name" value="SRCR"/>
    <property type="match status" value="4"/>
</dbReference>
<dbReference type="SUPFAM" id="SSF56487">
    <property type="entry name" value="SRCR-like"/>
    <property type="match status" value="4"/>
</dbReference>
<dbReference type="SMART" id="SM00202">
    <property type="entry name" value="SR"/>
    <property type="match status" value="4"/>
</dbReference>
<sequence>MLRLFFIVASLLLFAWIKETKGCVGGVLRLEEGRLEVCVEDQWISVCGNGWTDSAGNVACRQLGYESASSSHQTAPTASINGILFHRLNCSGLEATLLQCSDRLSLTSDCNMTLLQCNQIVSAEECNTGDVRLLNEEGVPNAGTVSLCVDNHWTNLTDDTWSNSDAMVVCKMLNFQSGSVGSDYEPGSGGSSDDSVKCDGSELSIYQCIVSLDAAVNNNFAQEASVLCQIGGGFENGAVRLYRNGVHSSQYYFGIVQLQYNGATGNICDDLNFGHNEADVICHQLGYAGASSHSRAGLMSYGTDNSPTLLDDVHCSSSDYLTILQCSYSTSIDSGCSSNSNDVTVRCYTTRIWESSPFLGMIRLQDGSYSNEGRIEVYCNGQWGSICSAGFSSSTANTVCRQLGYSGHNGYNHLKIGSSPHTVWFSGSTSEGISNCLTSIASCPSQPVTNCSEGATVECIIREFDKVTNQINSCNETTSVSITPSQTSSSTLVTTRHTSTTTSTTNTIPPTVGATDLPFYRESLFLYTGAGVTVFILFLLCVICCCCCCHCYCRRKKSIPYNARHSQHITQRTSTITSRTSDDLCIVRNPMAEDMVDNTDPSVAPSSPSVAPPPAPALAPVPPPPPPPPPPPAVGSHTMPNRRSASLTNHESMLNGTPIVSPPPSAPPPPPLPSTPPSAPPPPSATRTFPRKVSAPPSLSPIPAFRHPVTSTGPPPPNTSTDQYFNSLPTRKSNPTTPQHVTSGPAPPPAPPPPPIPATNSMDRRLSQPARSIGSVQQQQQQQFQAPAGLRHYSSTQPNPVPSGQAMRGPPPNNYPAASLSQYSERRVSFNNMERALCKAKTAENLEKYDDVVSSMKEFIELGGDIHEAQNRNLLSVGYKNTVGVHRNAWRTISSLEKADSKETEKEILKEYKKQAVDEIVKICTDAVDLITNKLLPGAQTTECKVFYHKMKGDYYRYMAEVVDGDDKEDKKEKAKEAYQEAVKASEDLGKTDPIRLGLALNFSVFYYEILNDSEEACKLAKKAFDDGIDELDTLSSTSAYKDSTLILQLLRDNLNLWTTEDKDEDAEELMGVVIRFSHASIIMLFLAVTFLFIFLSLLFFLTSRRPVCTGKRAGEARAPVEQLLDPSNNPKMIKYEVKDLSSLELVGYPLRILSLKSLSLLGSFVIRNVKKKSNLDLMNGEYIPEPPTLFPPVPPPVPPPLRDKAIEQSNAKLLEDIAGRYASTNGRISSLDYWVAYKSGSVEPVDVARAVLESVRVSNSRSPPLRAIVETDNVLTMKLAQESTKRWREGKPLSLLDGVPFAVKAQIKFESYSLTGGGTFKPTCSLGLKEAKVVRRLVEAGAIMAGLTNMQEFGTGALGSNPHKEYLTARNPYSDECYCGGSSSGSAAAVASGLCPITIGGDAGGSIRTPSSFCGITGLKTTFGSLDLTGFLPQTASVGVIGPMCSTSVDAAIAMNVMEPGRFDLSGLADIKDLSGLRIGVYNEYFDHADPQVVSLCRKALDALASLGAEVKDIVIPELEELRVAHMITTATEFFTSYTVDIDKRVEEMNSETITLFSVGKSVSAKEYINAQKQRTRSISIVKSLFEEVDLIATPATGSVAPAIPPGAEKYGYGNTELTGKIMRYASLANFTGIPGISIPVGLTSGEGRGGGLPVGFLLQSEWNHEGLLLRVGSALEELIPMEKPPIYYNIIEKAKE</sequence>
<dbReference type="Pfam" id="PF01425">
    <property type="entry name" value="Amidase"/>
    <property type="match status" value="1"/>
</dbReference>
<dbReference type="InterPro" id="IPR036928">
    <property type="entry name" value="AS_sf"/>
</dbReference>